<comment type="similarity">
    <text evidence="2">Belongs to the bacterial solute-binding protein 2 family.</text>
</comment>
<protein>
    <recommendedName>
        <fullName evidence="3">Autoinducer 2-binding periplasmic protein LuxP</fullName>
    </recommendedName>
</protein>
<reference evidence="7" key="1">
    <citation type="submission" date="2021-12" db="EMBL/GenBank/DDBJ databases">
        <authorList>
            <person name="Rodrigo-Torres L."/>
            <person name="Arahal R. D."/>
            <person name="Lucena T."/>
        </authorList>
    </citation>
    <scope>NUCLEOTIDE SEQUENCE</scope>
    <source>
        <strain evidence="7">CECT 8226</strain>
    </source>
</reference>
<dbReference type="Proteomes" id="UP000838160">
    <property type="component" value="Unassembled WGS sequence"/>
</dbReference>
<evidence type="ECO:0000259" key="6">
    <source>
        <dbReference type="Pfam" id="PF13407"/>
    </source>
</evidence>
<dbReference type="Gene3D" id="3.40.50.2300">
    <property type="match status" value="2"/>
</dbReference>
<dbReference type="Pfam" id="PF13407">
    <property type="entry name" value="Peripla_BP_4"/>
    <property type="match status" value="1"/>
</dbReference>
<dbReference type="EMBL" id="CAKLCM010000003">
    <property type="protein sequence ID" value="CAH0529670.1"/>
    <property type="molecule type" value="Genomic_DNA"/>
</dbReference>
<accession>A0ABM8ZN66</accession>
<dbReference type="PANTHER" id="PTHR46847:SF1">
    <property type="entry name" value="D-ALLOSE-BINDING PERIPLASMIC PROTEIN-RELATED"/>
    <property type="match status" value="1"/>
</dbReference>
<keyword evidence="8" id="KW-1185">Reference proteome</keyword>
<proteinExistence type="inferred from homology"/>
<comment type="subcellular location">
    <subcellularLocation>
        <location evidence="1">Cell envelope</location>
    </subcellularLocation>
</comment>
<keyword evidence="4 5" id="KW-0732">Signal</keyword>
<dbReference type="InterPro" id="IPR025997">
    <property type="entry name" value="SBP_2_dom"/>
</dbReference>
<evidence type="ECO:0000313" key="8">
    <source>
        <dbReference type="Proteomes" id="UP000838160"/>
    </source>
</evidence>
<dbReference type="RefSeq" id="WP_237486253.1">
    <property type="nucleotide sequence ID" value="NZ_CAKLCM010000003.1"/>
</dbReference>
<feature type="domain" description="Periplasmic binding protein" evidence="6">
    <location>
        <begin position="28"/>
        <end position="280"/>
    </location>
</feature>
<evidence type="ECO:0000256" key="5">
    <source>
        <dbReference type="SAM" id="SignalP"/>
    </source>
</evidence>
<evidence type="ECO:0000256" key="2">
    <source>
        <dbReference type="ARBA" id="ARBA00007639"/>
    </source>
</evidence>
<evidence type="ECO:0000256" key="4">
    <source>
        <dbReference type="ARBA" id="ARBA00022729"/>
    </source>
</evidence>
<evidence type="ECO:0000256" key="1">
    <source>
        <dbReference type="ARBA" id="ARBA00004196"/>
    </source>
</evidence>
<sequence>MKTKIMPSIIALILWCIPALSAAAQETIGVVLSNLSNPYFIAVQNAIDAHSKRLGYETLVYDSNNELDSELASIRALVEKKVTAIIYNPTDLTGSTGSYQAIKIANQANIPIVVLDRRVERGSVLSRVISDNVEGGEMAGSFIIAKLGDRANVVQLLGYRNLSTTRERNQGFMNVVNNSSLNLMTSIEADYSRSKAKKVMLELLKANPSIHAVFAHNDQMAMGAVEAIEALHADVLVVGYDGTDVAKQAIKQGRLAATIDQQAGLVGQRSVKVIDTWLSGGQVKTYIAVSTKIIGQ</sequence>
<name>A0ABM8ZN66_9VIBR</name>
<comment type="caution">
    <text evidence="7">The sequence shown here is derived from an EMBL/GenBank/DDBJ whole genome shotgun (WGS) entry which is preliminary data.</text>
</comment>
<feature type="signal peptide" evidence="5">
    <location>
        <begin position="1"/>
        <end position="24"/>
    </location>
</feature>
<dbReference type="PANTHER" id="PTHR46847">
    <property type="entry name" value="D-ALLOSE-BINDING PERIPLASMIC PROTEIN-RELATED"/>
    <property type="match status" value="1"/>
</dbReference>
<dbReference type="SUPFAM" id="SSF53822">
    <property type="entry name" value="Periplasmic binding protein-like I"/>
    <property type="match status" value="1"/>
</dbReference>
<evidence type="ECO:0000313" key="7">
    <source>
        <dbReference type="EMBL" id="CAH0529670.1"/>
    </source>
</evidence>
<organism evidence="7 8">
    <name type="scientific">Vibrio hippocampi</name>
    <dbReference type="NCBI Taxonomy" id="654686"/>
    <lineage>
        <taxon>Bacteria</taxon>
        <taxon>Pseudomonadati</taxon>
        <taxon>Pseudomonadota</taxon>
        <taxon>Gammaproteobacteria</taxon>
        <taxon>Vibrionales</taxon>
        <taxon>Vibrionaceae</taxon>
        <taxon>Vibrio</taxon>
    </lineage>
</organism>
<dbReference type="InterPro" id="IPR028082">
    <property type="entry name" value="Peripla_BP_I"/>
</dbReference>
<feature type="chain" id="PRO_5046691519" description="Autoinducer 2-binding periplasmic protein LuxP" evidence="5">
    <location>
        <begin position="25"/>
        <end position="296"/>
    </location>
</feature>
<evidence type="ECO:0000256" key="3">
    <source>
        <dbReference type="ARBA" id="ARBA00022181"/>
    </source>
</evidence>
<gene>
    <name evidence="7" type="primary">rbsB</name>
    <name evidence="7" type="ORF">VHP8226_03425</name>
</gene>